<dbReference type="PIRSF" id="PIRSF020481">
    <property type="entry name" value="BAP"/>
    <property type="match status" value="1"/>
</dbReference>
<evidence type="ECO:0000313" key="4">
    <source>
        <dbReference type="Proteomes" id="UP000638986"/>
    </source>
</evidence>
<evidence type="ECO:0000259" key="2">
    <source>
        <dbReference type="Pfam" id="PF26079"/>
    </source>
</evidence>
<dbReference type="Proteomes" id="UP000638986">
    <property type="component" value="Unassembled WGS sequence"/>
</dbReference>
<sequence length="307" mass="32833">MVDTFSPIDLSLLPAPQVIETLDFETLLTERKQYLIGLYPADEQAAIAARLELESEPLVKLLQENAYRELVLRQRINDAAKAVMLPFATGADLDQIGARYLVTRLLVTPADPSAVPPVVAVYESDTDFRARIQLSLEGYTTAGSQGSYIFHGLSADGSVRDIQAISPAPGQVTVYVLSREGDGEASAELQAKVIAALNAEDVRPLTDQVTVLSANIVDYQVAAELTLYDGPDASVVRTAALNAVEDYAESIKRIGFDVALSGLYQALHQPGVQSVRLIEPAASLILAEGEASHLTGITLTIAGSPDE</sequence>
<dbReference type="InterPro" id="IPR058530">
    <property type="entry name" value="Baseplate_J-like_C"/>
</dbReference>
<organism evidence="3 4">
    <name type="scientific">Pseudomonas luteola</name>
    <dbReference type="NCBI Taxonomy" id="47886"/>
    <lineage>
        <taxon>Bacteria</taxon>
        <taxon>Pseudomonadati</taxon>
        <taxon>Pseudomonadota</taxon>
        <taxon>Gammaproteobacteria</taxon>
        <taxon>Pseudomonadales</taxon>
        <taxon>Pseudomonadaceae</taxon>
        <taxon>Pseudomonas</taxon>
    </lineage>
</organism>
<gene>
    <name evidence="3" type="ORF">I5Q09_24360</name>
</gene>
<proteinExistence type="predicted"/>
<comment type="caution">
    <text evidence="3">The sequence shown here is derived from an EMBL/GenBank/DDBJ whole genome shotgun (WGS) entry which is preliminary data.</text>
</comment>
<evidence type="ECO:0000313" key="3">
    <source>
        <dbReference type="EMBL" id="MBH3441816.1"/>
    </source>
</evidence>
<accession>A0ABS0MYM7</accession>
<feature type="domain" description="Baseplate J-like central" evidence="1">
    <location>
        <begin position="141"/>
        <end position="212"/>
    </location>
</feature>
<dbReference type="RefSeq" id="WP_197873533.1">
    <property type="nucleotide sequence ID" value="NZ_JADTXM010000029.1"/>
</dbReference>
<name>A0ABS0MYM7_PSELU</name>
<protein>
    <submittedName>
        <fullName evidence="3">Baseplate J/gp47 family protein</fullName>
    </submittedName>
</protein>
<dbReference type="InterPro" id="IPR058531">
    <property type="entry name" value="Baseplate_J_M"/>
</dbReference>
<dbReference type="InterPro" id="IPR014507">
    <property type="entry name" value="Baseplate_assembly_J_pred"/>
</dbReference>
<reference evidence="3 4" key="1">
    <citation type="submission" date="2020-11" db="EMBL/GenBank/DDBJ databases">
        <title>Enhanced detection system for hospital associated transmission using whole genome sequencing surveillance.</title>
        <authorList>
            <person name="Harrison L.H."/>
            <person name="Van Tyne D."/>
            <person name="Marsh J.W."/>
            <person name="Griffith M.P."/>
            <person name="Snyder D.J."/>
            <person name="Cooper V.S."/>
            <person name="Mustapha M."/>
        </authorList>
    </citation>
    <scope>NUCLEOTIDE SEQUENCE [LARGE SCALE GENOMIC DNA]</scope>
    <source>
        <strain evidence="3 4">PSB00013</strain>
    </source>
</reference>
<dbReference type="PANTHER" id="PTHR35862:SF1">
    <property type="entry name" value="FELS-2 PROPHAGE PROTEIN"/>
    <property type="match status" value="1"/>
</dbReference>
<evidence type="ECO:0000259" key="1">
    <source>
        <dbReference type="Pfam" id="PF26078"/>
    </source>
</evidence>
<feature type="domain" description="Baseplate J-like C-terminal" evidence="2">
    <location>
        <begin position="219"/>
        <end position="299"/>
    </location>
</feature>
<dbReference type="Pfam" id="PF26078">
    <property type="entry name" value="Baseplate_J_M"/>
    <property type="match status" value="1"/>
</dbReference>
<dbReference type="PANTHER" id="PTHR35862">
    <property type="entry name" value="FELS-2 PROPHAGE PROTEIN"/>
    <property type="match status" value="1"/>
</dbReference>
<dbReference type="InterPro" id="IPR052726">
    <property type="entry name" value="Phage_Baseplate_Hub"/>
</dbReference>
<dbReference type="EMBL" id="JADTXM010000029">
    <property type="protein sequence ID" value="MBH3441816.1"/>
    <property type="molecule type" value="Genomic_DNA"/>
</dbReference>
<dbReference type="Pfam" id="PF26079">
    <property type="entry name" value="Baseplate_J_C"/>
    <property type="match status" value="1"/>
</dbReference>